<evidence type="ECO:0000313" key="1">
    <source>
        <dbReference type="EMBL" id="RRT75623.1"/>
    </source>
</evidence>
<organism evidence="1 2">
    <name type="scientific">Ensete ventricosum</name>
    <name type="common">Abyssinian banana</name>
    <name type="synonym">Musa ensete</name>
    <dbReference type="NCBI Taxonomy" id="4639"/>
    <lineage>
        <taxon>Eukaryota</taxon>
        <taxon>Viridiplantae</taxon>
        <taxon>Streptophyta</taxon>
        <taxon>Embryophyta</taxon>
        <taxon>Tracheophyta</taxon>
        <taxon>Spermatophyta</taxon>
        <taxon>Magnoliopsida</taxon>
        <taxon>Liliopsida</taxon>
        <taxon>Zingiberales</taxon>
        <taxon>Musaceae</taxon>
        <taxon>Ensete</taxon>
    </lineage>
</organism>
<proteinExistence type="predicted"/>
<sequence>MSATMNQLPGSMTQMPLWTVSVNDDLLSSLIPLNGNVRSYLCTLFFLYKLSFEVDS</sequence>
<evidence type="ECO:0000313" key="2">
    <source>
        <dbReference type="Proteomes" id="UP000287651"/>
    </source>
</evidence>
<comment type="caution">
    <text evidence="1">The sequence shown here is derived from an EMBL/GenBank/DDBJ whole genome shotgun (WGS) entry which is preliminary data.</text>
</comment>
<dbReference type="EMBL" id="AMZH03002424">
    <property type="protein sequence ID" value="RRT75623.1"/>
    <property type="molecule type" value="Genomic_DNA"/>
</dbReference>
<name>A0A427AH89_ENSVE</name>
<reference evidence="1 2" key="1">
    <citation type="journal article" date="2014" name="Agronomy (Basel)">
        <title>A Draft Genome Sequence for Ensete ventricosum, the Drought-Tolerant Tree Against Hunger.</title>
        <authorList>
            <person name="Harrison J."/>
            <person name="Moore K.A."/>
            <person name="Paszkiewicz K."/>
            <person name="Jones T."/>
            <person name="Grant M."/>
            <person name="Ambacheew D."/>
            <person name="Muzemil S."/>
            <person name="Studholme D.J."/>
        </authorList>
    </citation>
    <scope>NUCLEOTIDE SEQUENCE [LARGE SCALE GENOMIC DNA]</scope>
</reference>
<accession>A0A427AH89</accession>
<dbReference type="Proteomes" id="UP000287651">
    <property type="component" value="Unassembled WGS sequence"/>
</dbReference>
<protein>
    <submittedName>
        <fullName evidence="1">Uncharacterized protein</fullName>
    </submittedName>
</protein>
<dbReference type="AlphaFoldDB" id="A0A427AH89"/>
<gene>
    <name evidence="1" type="ORF">B296_00013049</name>
</gene>